<evidence type="ECO:0000313" key="2">
    <source>
        <dbReference type="Proteomes" id="UP000507962"/>
    </source>
</evidence>
<gene>
    <name evidence="1" type="ORF">MSL71_51460</name>
</gene>
<proteinExistence type="predicted"/>
<reference evidence="1 2" key="1">
    <citation type="submission" date="2019-03" db="EMBL/GenBank/DDBJ databases">
        <authorList>
            <person name="Nijsse B."/>
        </authorList>
    </citation>
    <scope>NUCLEOTIDE SEQUENCE [LARGE SCALE GENOMIC DNA]</scope>
    <source>
        <strain evidence="1">Desulfoluna butyratoxydans MSL71</strain>
    </source>
</reference>
<name>A0A4U8YSS7_9BACT</name>
<organism evidence="1 2">
    <name type="scientific">Desulfoluna butyratoxydans</name>
    <dbReference type="NCBI Taxonomy" id="231438"/>
    <lineage>
        <taxon>Bacteria</taxon>
        <taxon>Pseudomonadati</taxon>
        <taxon>Thermodesulfobacteriota</taxon>
        <taxon>Desulfobacteria</taxon>
        <taxon>Desulfobacterales</taxon>
        <taxon>Desulfolunaceae</taxon>
        <taxon>Desulfoluna</taxon>
    </lineage>
</organism>
<dbReference type="EMBL" id="CAADHO010000017">
    <property type="protein sequence ID" value="VFQ47446.1"/>
    <property type="molecule type" value="Genomic_DNA"/>
</dbReference>
<evidence type="ECO:0000313" key="1">
    <source>
        <dbReference type="EMBL" id="VFQ47446.1"/>
    </source>
</evidence>
<accession>A0A4U8YSS7</accession>
<keyword evidence="2" id="KW-1185">Reference proteome</keyword>
<protein>
    <submittedName>
        <fullName evidence="1">Uncharacterized protein</fullName>
    </submittedName>
</protein>
<dbReference type="Proteomes" id="UP000507962">
    <property type="component" value="Unassembled WGS sequence"/>
</dbReference>
<dbReference type="RefSeq" id="WP_180147266.1">
    <property type="nucleotide sequence ID" value="NZ_CAADHO010000017.1"/>
</dbReference>
<dbReference type="AlphaFoldDB" id="A0A4U8YSS7"/>
<sequence>MKINLMLSTVIICLFFQAVLMPTMLQASSLAITSHGVAGQGDAEWNHEFYTFAPVFWNNKTIPLDKRISVTRYVLGRLEFERNVFPQLDEKVSISGKFKNIRDIIEMMNGKLNNTLPVVYHCNLAVTHNVKIENYSVYEIIEAVCAGAGYDPIYHKDTLEIRDRH</sequence>